<reference evidence="1 2" key="1">
    <citation type="journal article" date="2015" name="Environ. Microbiol.">
        <title>Genome analyses suggest the presence of polyploidy and recent human-driven expansions in eight global populations of the honeybee pathogen Nosema ceranae.</title>
        <authorList>
            <person name="Pelin A."/>
            <person name="Selman M."/>
            <person name="Aris-Brosou S."/>
            <person name="Farinelli L."/>
            <person name="Corradi N."/>
        </authorList>
    </citation>
    <scope>NUCLEOTIDE SEQUENCE [LARGE SCALE GENOMIC DNA]</scope>
    <source>
        <strain evidence="1 2">PA08 1199</strain>
    </source>
</reference>
<proteinExistence type="predicted"/>
<dbReference type="Proteomes" id="UP000034350">
    <property type="component" value="Unassembled WGS sequence"/>
</dbReference>
<comment type="caution">
    <text evidence="1">The sequence shown here is derived from an EMBL/GenBank/DDBJ whole genome shotgun (WGS) entry which is preliminary data.</text>
</comment>
<dbReference type="GeneID" id="36320233"/>
<accession>A0A0F9Z6R8</accession>
<feature type="non-terminal residue" evidence="1">
    <location>
        <position position="1"/>
    </location>
</feature>
<organism evidence="1 2">
    <name type="scientific">Vairimorpha ceranae</name>
    <dbReference type="NCBI Taxonomy" id="40302"/>
    <lineage>
        <taxon>Eukaryota</taxon>
        <taxon>Fungi</taxon>
        <taxon>Fungi incertae sedis</taxon>
        <taxon>Microsporidia</taxon>
        <taxon>Nosematidae</taxon>
        <taxon>Vairimorpha</taxon>
    </lineage>
</organism>
<sequence length="51" mass="6218">CVKYFENRFCEKFEKSRRVTISKNENLLKCSRYTKGRVIDKRKVVERYPGD</sequence>
<gene>
    <name evidence="1" type="ORF">AAJ76_3530002</name>
</gene>
<evidence type="ECO:0000313" key="2">
    <source>
        <dbReference type="Proteomes" id="UP000034350"/>
    </source>
</evidence>
<dbReference type="EMBL" id="JPQZ01000353">
    <property type="protein sequence ID" value="KKO73639.1"/>
    <property type="molecule type" value="Genomic_DNA"/>
</dbReference>
<dbReference type="AlphaFoldDB" id="A0A0F9Z6R8"/>
<keyword evidence="2" id="KW-1185">Reference proteome</keyword>
<evidence type="ECO:0000313" key="1">
    <source>
        <dbReference type="EMBL" id="KKO73639.1"/>
    </source>
</evidence>
<name>A0A0F9Z6R8_9MICR</name>
<dbReference type="RefSeq" id="XP_024329381.1">
    <property type="nucleotide sequence ID" value="XM_024475298.1"/>
</dbReference>
<dbReference type="VEuPathDB" id="MicrosporidiaDB:AAJ76_3530002"/>
<protein>
    <submittedName>
        <fullName evidence="1">Uncharacterized protein</fullName>
    </submittedName>
</protein>